<protein>
    <submittedName>
        <fullName evidence="1">Uncharacterized protein</fullName>
    </submittedName>
</protein>
<dbReference type="EMBL" id="RSCL01000029">
    <property type="protein sequence ID" value="RUS98473.1"/>
    <property type="molecule type" value="Genomic_DNA"/>
</dbReference>
<evidence type="ECO:0000313" key="2">
    <source>
        <dbReference type="Proteomes" id="UP000271624"/>
    </source>
</evidence>
<evidence type="ECO:0000313" key="1">
    <source>
        <dbReference type="EMBL" id="RUS98473.1"/>
    </source>
</evidence>
<proteinExistence type="predicted"/>
<reference evidence="1" key="2">
    <citation type="journal article" date="2019" name="Genome Biol. Evol.">
        <title>Day and night: Metabolic profiles and evolutionary relationships of six axenic non-marine cyanobacteria.</title>
        <authorList>
            <person name="Will S.E."/>
            <person name="Henke P."/>
            <person name="Boedeker C."/>
            <person name="Huang S."/>
            <person name="Brinkmann H."/>
            <person name="Rohde M."/>
            <person name="Jarek M."/>
            <person name="Friedl T."/>
            <person name="Seufert S."/>
            <person name="Schumacher M."/>
            <person name="Overmann J."/>
            <person name="Neumann-Schaal M."/>
            <person name="Petersen J."/>
        </authorList>
    </citation>
    <scope>NUCLEOTIDE SEQUENCE [LARGE SCALE GENOMIC DNA]</scope>
    <source>
        <strain evidence="1">PCC 7102</strain>
    </source>
</reference>
<dbReference type="Proteomes" id="UP000271624">
    <property type="component" value="Unassembled WGS sequence"/>
</dbReference>
<name>A0A3S1C8P3_9CYAN</name>
<sequence>MFIFEAKKEDIIGGLGQCVAAMLAAQLFNQAKGNEVKRIYGSVTSGTTWKFLFIEDSTVYIDSVEYYIKEVDKILGILLQAFQPIVSQN</sequence>
<organism evidence="1 2">
    <name type="scientific">Dulcicalothrix desertica PCC 7102</name>
    <dbReference type="NCBI Taxonomy" id="232991"/>
    <lineage>
        <taxon>Bacteria</taxon>
        <taxon>Bacillati</taxon>
        <taxon>Cyanobacteriota</taxon>
        <taxon>Cyanophyceae</taxon>
        <taxon>Nostocales</taxon>
        <taxon>Calotrichaceae</taxon>
        <taxon>Dulcicalothrix</taxon>
    </lineage>
</organism>
<dbReference type="RefSeq" id="WP_411675386.1">
    <property type="nucleotide sequence ID" value="NZ_RSCL01000029.1"/>
</dbReference>
<comment type="caution">
    <text evidence="1">The sequence shown here is derived from an EMBL/GenBank/DDBJ whole genome shotgun (WGS) entry which is preliminary data.</text>
</comment>
<keyword evidence="2" id="KW-1185">Reference proteome</keyword>
<dbReference type="AlphaFoldDB" id="A0A3S1C8P3"/>
<gene>
    <name evidence="1" type="ORF">DSM106972_081020</name>
</gene>
<reference evidence="1" key="1">
    <citation type="submission" date="2018-12" db="EMBL/GenBank/DDBJ databases">
        <authorList>
            <person name="Will S."/>
            <person name="Neumann-Schaal M."/>
            <person name="Henke P."/>
        </authorList>
    </citation>
    <scope>NUCLEOTIDE SEQUENCE</scope>
    <source>
        <strain evidence="1">PCC 7102</strain>
    </source>
</reference>
<accession>A0A3S1C8P3</accession>